<reference evidence="3 4" key="1">
    <citation type="submission" date="2019-10" db="EMBL/GenBank/DDBJ databases">
        <authorList>
            <person name="Karimi E."/>
        </authorList>
    </citation>
    <scope>NUCLEOTIDE SEQUENCE [LARGE SCALE GENOMIC DNA]</scope>
    <source>
        <strain evidence="3">Pantoea sp. 111</strain>
    </source>
</reference>
<reference evidence="1 6" key="3">
    <citation type="submission" date="2024-04" db="EMBL/GenBank/DDBJ databases">
        <authorList>
            <person name="Suleimanova A.D."/>
            <person name="Pudova D.S."/>
            <person name="Shagimardanova E.I."/>
            <person name="Sharipova M.R."/>
        </authorList>
    </citation>
    <scope>NUCLEOTIDE SEQUENCE [LARGE SCALE GENOMIC DNA]</scope>
    <source>
        <strain evidence="1 6">3.1</strain>
    </source>
</reference>
<protein>
    <submittedName>
        <fullName evidence="3">DNA-binding protein</fullName>
    </submittedName>
    <submittedName>
        <fullName evidence="2">Helix-turn-helix domain-containing protein</fullName>
    </submittedName>
</protein>
<gene>
    <name evidence="1" type="ORF">AABB92_04595</name>
    <name evidence="2" type="ORF">HU668_15005</name>
    <name evidence="3" type="ORF">PANT111_170149</name>
</gene>
<evidence type="ECO:0000313" key="4">
    <source>
        <dbReference type="Proteomes" id="UP000433737"/>
    </source>
</evidence>
<dbReference type="RefSeq" id="WP_031374535.1">
    <property type="nucleotide sequence ID" value="NZ_JABWPE010000018.1"/>
</dbReference>
<dbReference type="EMBL" id="JABWPM010000017">
    <property type="protein sequence ID" value="NUY97762.1"/>
    <property type="molecule type" value="Genomic_DNA"/>
</dbReference>
<comment type="caution">
    <text evidence="2">The sequence shown here is derived from an EMBL/GenBank/DDBJ whole genome shotgun (WGS) entry which is preliminary data.</text>
</comment>
<evidence type="ECO:0000313" key="5">
    <source>
        <dbReference type="Proteomes" id="UP000566985"/>
    </source>
</evidence>
<dbReference type="Proteomes" id="UP000433737">
    <property type="component" value="Unassembled WGS sequence"/>
</dbReference>
<name>A0A653SZE3_9GAMM</name>
<dbReference type="AlphaFoldDB" id="A0A653SZE3"/>
<organism evidence="2 5">
    <name type="scientific">Pantoea brenneri</name>
    <dbReference type="NCBI Taxonomy" id="472694"/>
    <lineage>
        <taxon>Bacteria</taxon>
        <taxon>Pseudomonadati</taxon>
        <taxon>Pseudomonadota</taxon>
        <taxon>Gammaproteobacteria</taxon>
        <taxon>Enterobacterales</taxon>
        <taxon>Erwiniaceae</taxon>
        <taxon>Pantoea</taxon>
    </lineage>
</organism>
<evidence type="ECO:0000313" key="3">
    <source>
        <dbReference type="EMBL" id="VXB73635.1"/>
    </source>
</evidence>
<keyword evidence="3" id="KW-0238">DNA-binding</keyword>
<reference evidence="2 5" key="2">
    <citation type="submission" date="2020-05" db="EMBL/GenBank/DDBJ databases">
        <title>Whole Genome Sequences of Enterobacteriales Associated with the International Space Station.</title>
        <authorList>
            <person name="Bharadwaj A."/>
            <person name="Daudu R."/>
            <person name="Singh N."/>
            <person name="Wood J."/>
            <person name="Debieu M."/>
            <person name="Mason C."/>
            <person name="Wang C."/>
            <person name="Venkateswaran K."/>
        </authorList>
    </citation>
    <scope>NUCLEOTIDE SEQUENCE [LARGE SCALE GENOMIC DNA]</scope>
    <source>
        <strain evidence="2 5">IF5SW-B1</strain>
    </source>
</reference>
<dbReference type="Proteomes" id="UP000566985">
    <property type="component" value="Unassembled WGS sequence"/>
</dbReference>
<evidence type="ECO:0000313" key="2">
    <source>
        <dbReference type="EMBL" id="NUY97762.1"/>
    </source>
</evidence>
<dbReference type="EMBL" id="JBCGBG010000001">
    <property type="protein sequence ID" value="MEL7694940.1"/>
    <property type="molecule type" value="Genomic_DNA"/>
</dbReference>
<proteinExistence type="predicted"/>
<accession>A0A653SZE3</accession>
<evidence type="ECO:0000313" key="6">
    <source>
        <dbReference type="Proteomes" id="UP001468095"/>
    </source>
</evidence>
<evidence type="ECO:0000313" key="1">
    <source>
        <dbReference type="EMBL" id="MEL7694940.1"/>
    </source>
</evidence>
<dbReference type="Proteomes" id="UP001468095">
    <property type="component" value="Unassembled WGS sequence"/>
</dbReference>
<dbReference type="GeneID" id="57346482"/>
<sequence>MESPYMTFEETAAFFRRSVKTIRNWNSRDRRTGEKRMCGFPDPAHHGLFLKSDIEKFGKLVCHD</sequence>
<dbReference type="EMBL" id="CABWMH010000009">
    <property type="protein sequence ID" value="VXB73635.1"/>
    <property type="molecule type" value="Genomic_DNA"/>
</dbReference>
<dbReference type="GO" id="GO:0003677">
    <property type="term" value="F:DNA binding"/>
    <property type="evidence" value="ECO:0007669"/>
    <property type="project" value="UniProtKB-KW"/>
</dbReference>
<keyword evidence="6" id="KW-1185">Reference proteome</keyword>